<organism evidence="3 4">
    <name type="scientific">Bifidobacterium tissieri</name>
    <dbReference type="NCBI Taxonomy" id="1630162"/>
    <lineage>
        <taxon>Bacteria</taxon>
        <taxon>Bacillati</taxon>
        <taxon>Actinomycetota</taxon>
        <taxon>Actinomycetes</taxon>
        <taxon>Bifidobacteriales</taxon>
        <taxon>Bifidobacteriaceae</taxon>
        <taxon>Bifidobacterium</taxon>
    </lineage>
</organism>
<keyword evidence="2" id="KW-0732">Signal</keyword>
<protein>
    <recommendedName>
        <fullName evidence="5">DUF5067 domain-containing protein</fullName>
    </recommendedName>
</protein>
<dbReference type="OrthoDB" id="9998630at2"/>
<gene>
    <name evidence="3" type="ORF">EMO89_00500</name>
</gene>
<dbReference type="AlphaFoldDB" id="A0A5M9ZYT2"/>
<evidence type="ECO:0008006" key="5">
    <source>
        <dbReference type="Google" id="ProtNLM"/>
    </source>
</evidence>
<name>A0A5M9ZYT2_9BIFI</name>
<sequence length="224" mass="23573">MRNTMGRALAIAAVMASVIGFAAGCGATGDQATGAEEAQAQTNVTVKPGKGGTDTDGPASKQTGEQELLWLGQGSYDTKGDEDTATISVNMRWRNTGDGPAKASKVLSVKATTPKGEDAKVAWDYRPSERGNAVSLKAADPTLKPGETGDIKFFITMPFDEFNGAEAQKNPVVVTVTDNGGNSFQWKRYAVIVRSSAQHDSGPGYTAPDPTKLGMEVGKQEWVN</sequence>
<evidence type="ECO:0000256" key="2">
    <source>
        <dbReference type="SAM" id="SignalP"/>
    </source>
</evidence>
<dbReference type="EMBL" id="RZUI01000001">
    <property type="protein sequence ID" value="KAA8832042.1"/>
    <property type="molecule type" value="Genomic_DNA"/>
</dbReference>
<dbReference type="Proteomes" id="UP000412028">
    <property type="component" value="Unassembled WGS sequence"/>
</dbReference>
<feature type="region of interest" description="Disordered" evidence="1">
    <location>
        <begin position="36"/>
        <end position="64"/>
    </location>
</feature>
<evidence type="ECO:0000313" key="4">
    <source>
        <dbReference type="Proteomes" id="UP000412028"/>
    </source>
</evidence>
<reference evidence="3 4" key="1">
    <citation type="journal article" date="2019" name="Syst. Appl. Microbiol.">
        <title>Characterization of Bifidobacterium species in feaces of the Egyptian fruit bat: Description of B. vespertilionis sp. nov. and B. rousetti sp. nov.</title>
        <authorList>
            <person name="Modesto M."/>
            <person name="Satti M."/>
            <person name="Watanabe K."/>
            <person name="Puglisi E."/>
            <person name="Morelli L."/>
            <person name="Huang C.-H."/>
            <person name="Liou J.-S."/>
            <person name="Miyashita M."/>
            <person name="Tamura T."/>
            <person name="Saito S."/>
            <person name="Mori K."/>
            <person name="Huang L."/>
            <person name="Sciavilla P."/>
            <person name="Sandri C."/>
            <person name="Spiezio C."/>
            <person name="Vitali F."/>
            <person name="Cavalieri D."/>
            <person name="Perpetuini G."/>
            <person name="Tofalo R."/>
            <person name="Bonetti A."/>
            <person name="Arita M."/>
            <person name="Mattarelli P."/>
        </authorList>
    </citation>
    <scope>NUCLEOTIDE SEQUENCE [LARGE SCALE GENOMIC DNA]</scope>
    <source>
        <strain evidence="3 4">RST7</strain>
    </source>
</reference>
<accession>A0A5M9ZYT2</accession>
<feature type="region of interest" description="Disordered" evidence="1">
    <location>
        <begin position="198"/>
        <end position="224"/>
    </location>
</feature>
<feature type="signal peptide" evidence="2">
    <location>
        <begin position="1"/>
        <end position="22"/>
    </location>
</feature>
<comment type="caution">
    <text evidence="3">The sequence shown here is derived from an EMBL/GenBank/DDBJ whole genome shotgun (WGS) entry which is preliminary data.</text>
</comment>
<evidence type="ECO:0000313" key="3">
    <source>
        <dbReference type="EMBL" id="KAA8832042.1"/>
    </source>
</evidence>
<proteinExistence type="predicted"/>
<evidence type="ECO:0000256" key="1">
    <source>
        <dbReference type="SAM" id="MobiDB-lite"/>
    </source>
</evidence>
<feature type="chain" id="PRO_5038437085" description="DUF5067 domain-containing protein" evidence="2">
    <location>
        <begin position="23"/>
        <end position="224"/>
    </location>
</feature>
<dbReference type="PROSITE" id="PS51257">
    <property type="entry name" value="PROKAR_LIPOPROTEIN"/>
    <property type="match status" value="1"/>
</dbReference>
<dbReference type="RefSeq" id="WP_150380459.1">
    <property type="nucleotide sequence ID" value="NZ_RZUI01000001.1"/>
</dbReference>